<dbReference type="Gene3D" id="1.10.533.10">
    <property type="entry name" value="Death Domain, Fas"/>
    <property type="match status" value="1"/>
</dbReference>
<dbReference type="InterPro" id="IPR000488">
    <property type="entry name" value="Death_dom"/>
</dbReference>
<dbReference type="EMBL" id="CAJPWZ010002750">
    <property type="protein sequence ID" value="CAG2244887.1"/>
    <property type="molecule type" value="Genomic_DNA"/>
</dbReference>
<feature type="compositionally biased region" description="Basic and acidic residues" evidence="2">
    <location>
        <begin position="143"/>
        <end position="158"/>
    </location>
</feature>
<feature type="domain" description="Death" evidence="3">
    <location>
        <begin position="627"/>
        <end position="681"/>
    </location>
</feature>
<sequence length="708" mass="82232">MWSFDRKNGLTLLTRNGMPDEEIIGLEKSNNVNCIKIHTFEETKIYRLEKFDSKCTQFATRFKSCLNSRSSFVEMWKCLHTENKNKEDKIADSGVKDKATNVKEQTETKKKDQIDIDAEKRKKDQIDIDAEKKKKDQIDIDAEKKKKDQIDIDAEKNRATNAKEQTEKKNRTDETDNNEENMKDDALEPKERDYQKESSDTCDLEQMTEETDTENNIQTCKLETIGGNHSRIALKNILKDKELSSEERKKYEERLCAVYCSLTPQEAKRVGLEHNTIHRFGKDIDIFARIECFRSTLFQRAGFNKKSDIQTKETPVDKNLLNEWKNDLEMITGVENRKKLNNKFRFELFLAQFSTPCWLQLRSFIDNFKGSKRKQKNKISGRQLRCLDGLKEKTILDLLQKNNNQHVDFCKFKAMCDEHKSKSSSVTSKGKHKATLKNAVTEEEKTEPDGEERIITIAEEDVVSESASDASEREEYKLLYLKNKTHLDDSLKKINVLHKENTSMKQKYAELKNSFEQEKLSSQNCKCEADTLKKEVSDLKKKLGNIFKENKELKEDINKRKLASVTGKHGVQGRRKVLCFWKQDQKWYEADIIEKRSKEIEDINLQAIPSDQHLKELSNQIGNCPLQLGIELGLSFTEVDQSLFSFPKDLSGLVEDILKKWKRNSKVKTIHSLMLALERVNAGGIRYLHDLSKSSQTLIMLILLKTFQ</sequence>
<evidence type="ECO:0000313" key="4">
    <source>
        <dbReference type="EMBL" id="CAG2244887.1"/>
    </source>
</evidence>
<dbReference type="OrthoDB" id="6137781at2759"/>
<feature type="compositionally biased region" description="Basic and acidic residues" evidence="2">
    <location>
        <begin position="440"/>
        <end position="450"/>
    </location>
</feature>
<feature type="region of interest" description="Disordered" evidence="2">
    <location>
        <begin position="143"/>
        <end position="214"/>
    </location>
</feature>
<feature type="compositionally biased region" description="Basic and acidic residues" evidence="2">
    <location>
        <begin position="164"/>
        <end position="199"/>
    </location>
</feature>
<evidence type="ECO:0000256" key="2">
    <source>
        <dbReference type="SAM" id="MobiDB-lite"/>
    </source>
</evidence>
<dbReference type="AlphaFoldDB" id="A0A8S3UGF8"/>
<dbReference type="PROSITE" id="PS50017">
    <property type="entry name" value="DEATH_DOMAIN"/>
    <property type="match status" value="1"/>
</dbReference>
<organism evidence="4 5">
    <name type="scientific">Mytilus edulis</name>
    <name type="common">Blue mussel</name>
    <dbReference type="NCBI Taxonomy" id="6550"/>
    <lineage>
        <taxon>Eukaryota</taxon>
        <taxon>Metazoa</taxon>
        <taxon>Spiralia</taxon>
        <taxon>Lophotrochozoa</taxon>
        <taxon>Mollusca</taxon>
        <taxon>Bivalvia</taxon>
        <taxon>Autobranchia</taxon>
        <taxon>Pteriomorphia</taxon>
        <taxon>Mytilida</taxon>
        <taxon>Mytiloidea</taxon>
        <taxon>Mytilidae</taxon>
        <taxon>Mytilinae</taxon>
        <taxon>Mytilus</taxon>
    </lineage>
</organism>
<proteinExistence type="predicted"/>
<feature type="coiled-coil region" evidence="1">
    <location>
        <begin position="494"/>
        <end position="556"/>
    </location>
</feature>
<reference evidence="4" key="1">
    <citation type="submission" date="2021-03" db="EMBL/GenBank/DDBJ databases">
        <authorList>
            <person name="Bekaert M."/>
        </authorList>
    </citation>
    <scope>NUCLEOTIDE SEQUENCE</scope>
</reference>
<dbReference type="InterPro" id="IPR011029">
    <property type="entry name" value="DEATH-like_dom_sf"/>
</dbReference>
<evidence type="ECO:0000256" key="1">
    <source>
        <dbReference type="SAM" id="Coils"/>
    </source>
</evidence>
<gene>
    <name evidence="4" type="ORF">MEDL_56921</name>
</gene>
<accession>A0A8S3UGF8</accession>
<keyword evidence="5" id="KW-1185">Reference proteome</keyword>
<dbReference type="GO" id="GO:0007165">
    <property type="term" value="P:signal transduction"/>
    <property type="evidence" value="ECO:0007669"/>
    <property type="project" value="InterPro"/>
</dbReference>
<dbReference type="Proteomes" id="UP000683360">
    <property type="component" value="Unassembled WGS sequence"/>
</dbReference>
<protein>
    <recommendedName>
        <fullName evidence="3">Death domain-containing protein</fullName>
    </recommendedName>
</protein>
<feature type="compositionally biased region" description="Acidic residues" evidence="2">
    <location>
        <begin position="200"/>
        <end position="213"/>
    </location>
</feature>
<evidence type="ECO:0000313" key="5">
    <source>
        <dbReference type="Proteomes" id="UP000683360"/>
    </source>
</evidence>
<keyword evidence="1" id="KW-0175">Coiled coil</keyword>
<feature type="region of interest" description="Disordered" evidence="2">
    <location>
        <begin position="422"/>
        <end position="450"/>
    </location>
</feature>
<evidence type="ECO:0000259" key="3">
    <source>
        <dbReference type="PROSITE" id="PS50017"/>
    </source>
</evidence>
<comment type="caution">
    <text evidence="4">The sequence shown here is derived from an EMBL/GenBank/DDBJ whole genome shotgun (WGS) entry which is preliminary data.</text>
</comment>
<name>A0A8S3UGF8_MYTED</name>